<sequence length="93" mass="11053">MIRSFGSKDTERIWHEQYVKRVDRTVQRAALRKLELIHAAQDVEDLRVPPGNRLERLVGNRRGQHSIRVNAQWRLCFVWREGGADNVEFVDYH</sequence>
<evidence type="ECO:0000313" key="1">
    <source>
        <dbReference type="EMBL" id="MBP2413493.1"/>
    </source>
</evidence>
<dbReference type="SUPFAM" id="SSF143011">
    <property type="entry name" value="RelE-like"/>
    <property type="match status" value="1"/>
</dbReference>
<comment type="caution">
    <text evidence="1">The sequence shown here is derived from an EMBL/GenBank/DDBJ whole genome shotgun (WGS) entry which is preliminary data.</text>
</comment>
<name>A0ABS4YXI8_9MICC</name>
<dbReference type="RefSeq" id="WP_209680841.1">
    <property type="nucleotide sequence ID" value="NZ_JAGIOI010000001.1"/>
</dbReference>
<dbReference type="PANTHER" id="PTHR40266:SF2">
    <property type="entry name" value="TOXIN HIGB-1"/>
    <property type="match status" value="1"/>
</dbReference>
<dbReference type="EMBL" id="JAGIOI010000001">
    <property type="protein sequence ID" value="MBP2413493.1"/>
    <property type="molecule type" value="Genomic_DNA"/>
</dbReference>
<proteinExistence type="predicted"/>
<accession>A0ABS4YXI8</accession>
<protein>
    <submittedName>
        <fullName evidence="1">Proteic killer suppression protein</fullName>
    </submittedName>
</protein>
<dbReference type="Proteomes" id="UP000711614">
    <property type="component" value="Unassembled WGS sequence"/>
</dbReference>
<dbReference type="InterPro" id="IPR007711">
    <property type="entry name" value="HigB-1"/>
</dbReference>
<evidence type="ECO:0000313" key="2">
    <source>
        <dbReference type="Proteomes" id="UP000711614"/>
    </source>
</evidence>
<dbReference type="PANTHER" id="PTHR40266">
    <property type="entry name" value="TOXIN HIGB-1"/>
    <property type="match status" value="1"/>
</dbReference>
<keyword evidence="2" id="KW-1185">Reference proteome</keyword>
<reference evidence="1 2" key="1">
    <citation type="submission" date="2021-03" db="EMBL/GenBank/DDBJ databases">
        <title>Sequencing the genomes of 1000 actinobacteria strains.</title>
        <authorList>
            <person name="Klenk H.-P."/>
        </authorList>
    </citation>
    <scope>NUCLEOTIDE SEQUENCE [LARGE SCALE GENOMIC DNA]</scope>
    <source>
        <strain evidence="1 2">DSM 16005</strain>
    </source>
</reference>
<dbReference type="InterPro" id="IPR035093">
    <property type="entry name" value="RelE/ParE_toxin_dom_sf"/>
</dbReference>
<organism evidence="1 2">
    <name type="scientific">Arthrobacter stackebrandtii</name>
    <dbReference type="NCBI Taxonomy" id="272161"/>
    <lineage>
        <taxon>Bacteria</taxon>
        <taxon>Bacillati</taxon>
        <taxon>Actinomycetota</taxon>
        <taxon>Actinomycetes</taxon>
        <taxon>Micrococcales</taxon>
        <taxon>Micrococcaceae</taxon>
        <taxon>Arthrobacter</taxon>
    </lineage>
</organism>
<gene>
    <name evidence="1" type="ORF">JOF48_002292</name>
</gene>
<dbReference type="Gene3D" id="3.30.2310.20">
    <property type="entry name" value="RelE-like"/>
    <property type="match status" value="1"/>
</dbReference>
<dbReference type="Pfam" id="PF05015">
    <property type="entry name" value="HigB-like_toxin"/>
    <property type="match status" value="1"/>
</dbReference>